<sequence>MHDPMVAREHGGVPWWFAFNQVRGLPEKLLEGCFRHLVDEMLDLLTADRTATSDFDRSENSVHAWPISQRAGTSTPQPSR</sequence>
<name>A0ABP7IX80_9ACTN</name>
<evidence type="ECO:0008006" key="4">
    <source>
        <dbReference type="Google" id="ProtNLM"/>
    </source>
</evidence>
<gene>
    <name evidence="2" type="ORF">GCM10022403_072410</name>
</gene>
<evidence type="ECO:0000313" key="3">
    <source>
        <dbReference type="Proteomes" id="UP001501009"/>
    </source>
</evidence>
<protein>
    <recommendedName>
        <fullName evidence="4">Transposase</fullName>
    </recommendedName>
</protein>
<dbReference type="Proteomes" id="UP001501009">
    <property type="component" value="Unassembled WGS sequence"/>
</dbReference>
<keyword evidence="3" id="KW-1185">Reference proteome</keyword>
<feature type="compositionally biased region" description="Polar residues" evidence="1">
    <location>
        <begin position="70"/>
        <end position="80"/>
    </location>
</feature>
<proteinExistence type="predicted"/>
<dbReference type="EMBL" id="BAABDE010000028">
    <property type="protein sequence ID" value="GAA3828638.1"/>
    <property type="molecule type" value="Genomic_DNA"/>
</dbReference>
<organism evidence="2 3">
    <name type="scientific">Streptomyces coacervatus</name>
    <dbReference type="NCBI Taxonomy" id="647381"/>
    <lineage>
        <taxon>Bacteria</taxon>
        <taxon>Bacillati</taxon>
        <taxon>Actinomycetota</taxon>
        <taxon>Actinomycetes</taxon>
        <taxon>Kitasatosporales</taxon>
        <taxon>Streptomycetaceae</taxon>
        <taxon>Streptomyces</taxon>
    </lineage>
</organism>
<evidence type="ECO:0000313" key="2">
    <source>
        <dbReference type="EMBL" id="GAA3828638.1"/>
    </source>
</evidence>
<evidence type="ECO:0000256" key="1">
    <source>
        <dbReference type="SAM" id="MobiDB-lite"/>
    </source>
</evidence>
<feature type="region of interest" description="Disordered" evidence="1">
    <location>
        <begin position="53"/>
        <end position="80"/>
    </location>
</feature>
<reference evidence="3" key="1">
    <citation type="journal article" date="2019" name="Int. J. Syst. Evol. Microbiol.">
        <title>The Global Catalogue of Microorganisms (GCM) 10K type strain sequencing project: providing services to taxonomists for standard genome sequencing and annotation.</title>
        <authorList>
            <consortium name="The Broad Institute Genomics Platform"/>
            <consortium name="The Broad Institute Genome Sequencing Center for Infectious Disease"/>
            <person name="Wu L."/>
            <person name="Ma J."/>
        </authorList>
    </citation>
    <scope>NUCLEOTIDE SEQUENCE [LARGE SCALE GENOMIC DNA]</scope>
    <source>
        <strain evidence="3">JCM 17138</strain>
    </source>
</reference>
<comment type="caution">
    <text evidence="2">The sequence shown here is derived from an EMBL/GenBank/DDBJ whole genome shotgun (WGS) entry which is preliminary data.</text>
</comment>
<accession>A0ABP7IX80</accession>